<proteinExistence type="predicted"/>
<evidence type="ECO:0000313" key="2">
    <source>
        <dbReference type="Proteomes" id="UP000325081"/>
    </source>
</evidence>
<organism evidence="1 2">
    <name type="scientific">Striga asiatica</name>
    <name type="common">Asiatic witchweed</name>
    <name type="synonym">Buchnera asiatica</name>
    <dbReference type="NCBI Taxonomy" id="4170"/>
    <lineage>
        <taxon>Eukaryota</taxon>
        <taxon>Viridiplantae</taxon>
        <taxon>Streptophyta</taxon>
        <taxon>Embryophyta</taxon>
        <taxon>Tracheophyta</taxon>
        <taxon>Spermatophyta</taxon>
        <taxon>Magnoliopsida</taxon>
        <taxon>eudicotyledons</taxon>
        <taxon>Gunneridae</taxon>
        <taxon>Pentapetalae</taxon>
        <taxon>asterids</taxon>
        <taxon>lamiids</taxon>
        <taxon>Lamiales</taxon>
        <taxon>Orobanchaceae</taxon>
        <taxon>Buchnereae</taxon>
        <taxon>Striga</taxon>
    </lineage>
</organism>
<protein>
    <submittedName>
        <fullName evidence="1">Response regulator</fullName>
    </submittedName>
</protein>
<comment type="caution">
    <text evidence="1">The sequence shown here is derived from an EMBL/GenBank/DDBJ whole genome shotgun (WGS) entry which is preliminary data.</text>
</comment>
<accession>A0A5A7QZL0</accession>
<evidence type="ECO:0000313" key="1">
    <source>
        <dbReference type="EMBL" id="GER49877.1"/>
    </source>
</evidence>
<keyword evidence="2" id="KW-1185">Reference proteome</keyword>
<dbReference type="AlphaFoldDB" id="A0A5A7QZL0"/>
<sequence length="241" mass="26450">MNKSPNIEEDQVVASLSLVRNHVENQENENELNKVVSSAVPIVPSPPTVEQSVDVNNVSVLEQMDLDVRSDQGGLTTLVNIHVQQCHDPLPALKKPKTFVRINRNQVSEGKEESSIPIPVSNPVIPSHEHSHPPAPQLCQIRIFIRVNERVIQTQSIVRVGVDPKFLHLGFQIGIGRFIPNGPLPQEVRAVQKHPTDFETRILRPDPNCHVVRDVGAGAVPSQVNAPEIGEFGEPGLGAVQ</sequence>
<name>A0A5A7QZL0_STRAF</name>
<reference evidence="2" key="1">
    <citation type="journal article" date="2019" name="Curr. Biol.">
        <title>Genome Sequence of Striga asiatica Provides Insight into the Evolution of Plant Parasitism.</title>
        <authorList>
            <person name="Yoshida S."/>
            <person name="Kim S."/>
            <person name="Wafula E.K."/>
            <person name="Tanskanen J."/>
            <person name="Kim Y.M."/>
            <person name="Honaas L."/>
            <person name="Yang Z."/>
            <person name="Spallek T."/>
            <person name="Conn C.E."/>
            <person name="Ichihashi Y."/>
            <person name="Cheong K."/>
            <person name="Cui S."/>
            <person name="Der J.P."/>
            <person name="Gundlach H."/>
            <person name="Jiao Y."/>
            <person name="Hori C."/>
            <person name="Ishida J.K."/>
            <person name="Kasahara H."/>
            <person name="Kiba T."/>
            <person name="Kim M.S."/>
            <person name="Koo N."/>
            <person name="Laohavisit A."/>
            <person name="Lee Y.H."/>
            <person name="Lumba S."/>
            <person name="McCourt P."/>
            <person name="Mortimer J.C."/>
            <person name="Mutuku J.M."/>
            <person name="Nomura T."/>
            <person name="Sasaki-Sekimoto Y."/>
            <person name="Seto Y."/>
            <person name="Wang Y."/>
            <person name="Wakatake T."/>
            <person name="Sakakibara H."/>
            <person name="Demura T."/>
            <person name="Yamaguchi S."/>
            <person name="Yoneyama K."/>
            <person name="Manabe R.I."/>
            <person name="Nelson D.C."/>
            <person name="Schulman A.H."/>
            <person name="Timko M.P."/>
            <person name="dePamphilis C.W."/>
            <person name="Choi D."/>
            <person name="Shirasu K."/>
        </authorList>
    </citation>
    <scope>NUCLEOTIDE SEQUENCE [LARGE SCALE GENOMIC DNA]</scope>
    <source>
        <strain evidence="2">cv. UVA1</strain>
    </source>
</reference>
<dbReference type="Proteomes" id="UP000325081">
    <property type="component" value="Unassembled WGS sequence"/>
</dbReference>
<dbReference type="EMBL" id="BKCP01008848">
    <property type="protein sequence ID" value="GER49877.1"/>
    <property type="molecule type" value="Genomic_DNA"/>
</dbReference>
<gene>
    <name evidence="1" type="ORF">STAS_27148</name>
</gene>